<name>A0A1Y2GHJ4_9FUNG</name>
<evidence type="ECO:0000313" key="6">
    <source>
        <dbReference type="EMBL" id="ORZ11700.1"/>
    </source>
</evidence>
<dbReference type="RefSeq" id="XP_021879797.1">
    <property type="nucleotide sequence ID" value="XM_022019357.1"/>
</dbReference>
<dbReference type="STRING" id="64571.A0A1Y2GHJ4"/>
<keyword evidence="1 3" id="KW-0479">Metal-binding</keyword>
<dbReference type="EMBL" id="MCFF01000029">
    <property type="protein sequence ID" value="ORZ10995.1"/>
    <property type="molecule type" value="Genomic_DNA"/>
</dbReference>
<dbReference type="PROSITE" id="PS50023">
    <property type="entry name" value="LIM_DOMAIN_2"/>
    <property type="match status" value="1"/>
</dbReference>
<keyword evidence="2 3" id="KW-0862">Zinc</keyword>
<reference evidence="5 7" key="1">
    <citation type="submission" date="2016-07" db="EMBL/GenBank/DDBJ databases">
        <title>Pervasive Adenine N6-methylation of Active Genes in Fungi.</title>
        <authorList>
            <consortium name="DOE Joint Genome Institute"/>
            <person name="Mondo S.J."/>
            <person name="Dannebaum R.O."/>
            <person name="Kuo R.C."/>
            <person name="Labutti K."/>
            <person name="Haridas S."/>
            <person name="Kuo A."/>
            <person name="Salamov A."/>
            <person name="Ahrendt S.R."/>
            <person name="Lipzen A."/>
            <person name="Sullivan W."/>
            <person name="Andreopoulos W.B."/>
            <person name="Clum A."/>
            <person name="Lindquist E."/>
            <person name="Daum C."/>
            <person name="Ramamoorthy G.K."/>
            <person name="Gryganskyi A."/>
            <person name="Culley D."/>
            <person name="Magnuson J.K."/>
            <person name="James T.Y."/>
            <person name="O'Malley M.A."/>
            <person name="Stajich J.E."/>
            <person name="Spatafora J.W."/>
            <person name="Visel A."/>
            <person name="Grigoriev I.V."/>
        </authorList>
    </citation>
    <scope>NUCLEOTIDE SEQUENCE [LARGE SCALE GENOMIC DNA]</scope>
    <source>
        <strain evidence="5 7">NRRL 3116</strain>
    </source>
</reference>
<dbReference type="AlphaFoldDB" id="A0A1Y2GHJ4"/>
<dbReference type="Proteomes" id="UP000193648">
    <property type="component" value="Unassembled WGS sequence"/>
</dbReference>
<feature type="domain" description="LIM zinc-binding" evidence="4">
    <location>
        <begin position="1"/>
        <end position="54"/>
    </location>
</feature>
<evidence type="ECO:0000256" key="2">
    <source>
        <dbReference type="ARBA" id="ARBA00022833"/>
    </source>
</evidence>
<keyword evidence="3" id="KW-0440">LIM domain</keyword>
<organism evidence="5 7">
    <name type="scientific">Lobosporangium transversale</name>
    <dbReference type="NCBI Taxonomy" id="64571"/>
    <lineage>
        <taxon>Eukaryota</taxon>
        <taxon>Fungi</taxon>
        <taxon>Fungi incertae sedis</taxon>
        <taxon>Mucoromycota</taxon>
        <taxon>Mortierellomycotina</taxon>
        <taxon>Mortierellomycetes</taxon>
        <taxon>Mortierellales</taxon>
        <taxon>Mortierellaceae</taxon>
        <taxon>Lobosporangium</taxon>
    </lineage>
</organism>
<dbReference type="Gene3D" id="2.10.110.10">
    <property type="entry name" value="Cysteine Rich Protein"/>
    <property type="match status" value="1"/>
</dbReference>
<dbReference type="GeneID" id="33561202"/>
<evidence type="ECO:0000256" key="1">
    <source>
        <dbReference type="ARBA" id="ARBA00022723"/>
    </source>
</evidence>
<dbReference type="SMART" id="SM00132">
    <property type="entry name" value="LIM"/>
    <property type="match status" value="1"/>
</dbReference>
<evidence type="ECO:0000313" key="7">
    <source>
        <dbReference type="Proteomes" id="UP000193648"/>
    </source>
</evidence>
<proteinExistence type="predicted"/>
<keyword evidence="7" id="KW-1185">Reference proteome</keyword>
<dbReference type="InterPro" id="IPR001781">
    <property type="entry name" value="Znf_LIM"/>
</dbReference>
<dbReference type="EMBL" id="MCFF01000027">
    <property type="protein sequence ID" value="ORZ11700.1"/>
    <property type="molecule type" value="Genomic_DNA"/>
</dbReference>
<accession>A0A1Y2GHJ4</accession>
<dbReference type="CDD" id="cd08368">
    <property type="entry name" value="LIM"/>
    <property type="match status" value="1"/>
</dbReference>
<evidence type="ECO:0000313" key="5">
    <source>
        <dbReference type="EMBL" id="ORZ10995.1"/>
    </source>
</evidence>
<dbReference type="OrthoDB" id="1112565at2759"/>
<evidence type="ECO:0000256" key="3">
    <source>
        <dbReference type="PROSITE-ProRule" id="PRU00125"/>
    </source>
</evidence>
<dbReference type="GO" id="GO:0046872">
    <property type="term" value="F:metal ion binding"/>
    <property type="evidence" value="ECO:0007669"/>
    <property type="project" value="UniProtKB-KW"/>
</dbReference>
<sequence>MSLLKELVLRPWRGWRFHPKCFKCSQCGNKLKDNYYSYDNQTYCEKDMLHIQRTRNVRAERGRTIYGEI</sequence>
<gene>
    <name evidence="6" type="ORF">BCR41DRAFT_107914</name>
    <name evidence="5" type="ORF">BCR41DRAFT_115230</name>
</gene>
<evidence type="ECO:0000259" key="4">
    <source>
        <dbReference type="PROSITE" id="PS50023"/>
    </source>
</evidence>
<dbReference type="InParanoid" id="A0A1Y2GHJ4"/>
<comment type="caution">
    <text evidence="5">The sequence shown here is derived from an EMBL/GenBank/DDBJ whole genome shotgun (WGS) entry which is preliminary data.</text>
</comment>
<dbReference type="Pfam" id="PF00412">
    <property type="entry name" value="LIM"/>
    <property type="match status" value="1"/>
</dbReference>
<protein>
    <recommendedName>
        <fullName evidence="4">LIM zinc-binding domain-containing protein</fullName>
    </recommendedName>
</protein>